<comment type="caution">
    <text evidence="1">The sequence shown here is derived from an EMBL/GenBank/DDBJ whole genome shotgun (WGS) entry which is preliminary data.</text>
</comment>
<dbReference type="RefSeq" id="WP_332862984.1">
    <property type="nucleotide sequence ID" value="NZ_JBAFSM010000001.1"/>
</dbReference>
<protein>
    <submittedName>
        <fullName evidence="1">Uncharacterized protein</fullName>
    </submittedName>
</protein>
<sequence>MNDNLKIGDIIKLNDNLAVIVAMAGDCIDDQIVPDEHVALWYGGINQEKDNEVWTVPGEYCHKVETVRVRH</sequence>
<evidence type="ECO:0000313" key="2">
    <source>
        <dbReference type="Proteomes" id="UP001328733"/>
    </source>
</evidence>
<keyword evidence="2" id="KW-1185">Reference proteome</keyword>
<proteinExistence type="predicted"/>
<name>A0AAW9QRR7_9CHRO</name>
<reference evidence="1 2" key="1">
    <citation type="submission" date="2024-01" db="EMBL/GenBank/DDBJ databases">
        <title>Genomic insights into the taxonomy and metabolism of the cyanobacterium Pannus brasiliensis CCIBt3594.</title>
        <authorList>
            <person name="Machado M."/>
            <person name="Botero N.B."/>
            <person name="Andreote A.P.D."/>
            <person name="Feitosa A.M.T."/>
            <person name="Popin R."/>
            <person name="Sivonen K."/>
            <person name="Fiore M.F."/>
        </authorList>
    </citation>
    <scope>NUCLEOTIDE SEQUENCE [LARGE SCALE GENOMIC DNA]</scope>
    <source>
        <strain evidence="1 2">CCIBt3594</strain>
    </source>
</reference>
<accession>A0AAW9QRR7</accession>
<dbReference type="AlphaFoldDB" id="A0AAW9QRR7"/>
<gene>
    <name evidence="1" type="ORF">V0288_00235</name>
</gene>
<dbReference type="Proteomes" id="UP001328733">
    <property type="component" value="Unassembled WGS sequence"/>
</dbReference>
<evidence type="ECO:0000313" key="1">
    <source>
        <dbReference type="EMBL" id="MEG3435534.1"/>
    </source>
</evidence>
<organism evidence="1 2">
    <name type="scientific">Pannus brasiliensis CCIBt3594</name>
    <dbReference type="NCBI Taxonomy" id="1427578"/>
    <lineage>
        <taxon>Bacteria</taxon>
        <taxon>Bacillati</taxon>
        <taxon>Cyanobacteriota</taxon>
        <taxon>Cyanophyceae</taxon>
        <taxon>Oscillatoriophycideae</taxon>
        <taxon>Chroococcales</taxon>
        <taxon>Microcystaceae</taxon>
        <taxon>Pannus</taxon>
    </lineage>
</organism>
<dbReference type="EMBL" id="JBAFSM010000001">
    <property type="protein sequence ID" value="MEG3435534.1"/>
    <property type="molecule type" value="Genomic_DNA"/>
</dbReference>